<evidence type="ECO:0000256" key="1">
    <source>
        <dbReference type="ARBA" id="ARBA00004651"/>
    </source>
</evidence>
<dbReference type="Pfam" id="PF13396">
    <property type="entry name" value="PLDc_N"/>
    <property type="match status" value="1"/>
</dbReference>
<keyword evidence="4 6" id="KW-1133">Transmembrane helix</keyword>
<keyword evidence="3 6" id="KW-0812">Transmembrane</keyword>
<evidence type="ECO:0000313" key="8">
    <source>
        <dbReference type="EMBL" id="NMI00971.1"/>
    </source>
</evidence>
<organism evidence="8 9">
    <name type="scientific">Pseudonocardia acidicola</name>
    <dbReference type="NCBI Taxonomy" id="2724939"/>
    <lineage>
        <taxon>Bacteria</taxon>
        <taxon>Bacillati</taxon>
        <taxon>Actinomycetota</taxon>
        <taxon>Actinomycetes</taxon>
        <taxon>Pseudonocardiales</taxon>
        <taxon>Pseudonocardiaceae</taxon>
        <taxon>Pseudonocardia</taxon>
    </lineage>
</organism>
<dbReference type="Proteomes" id="UP000820669">
    <property type="component" value="Unassembled WGS sequence"/>
</dbReference>
<keyword evidence="2" id="KW-1003">Cell membrane</keyword>
<dbReference type="InterPro" id="IPR027379">
    <property type="entry name" value="CLS_N"/>
</dbReference>
<evidence type="ECO:0000256" key="6">
    <source>
        <dbReference type="SAM" id="Phobius"/>
    </source>
</evidence>
<accession>A0ABX1SHC8</accession>
<evidence type="ECO:0000256" key="4">
    <source>
        <dbReference type="ARBA" id="ARBA00022989"/>
    </source>
</evidence>
<evidence type="ECO:0000259" key="7">
    <source>
        <dbReference type="Pfam" id="PF13396"/>
    </source>
</evidence>
<protein>
    <submittedName>
        <fullName evidence="8">PLDc_N domain-containing protein</fullName>
    </submittedName>
</protein>
<gene>
    <name evidence="8" type="ORF">HF526_27255</name>
</gene>
<feature type="domain" description="Cardiolipin synthase N-terminal" evidence="7">
    <location>
        <begin position="36"/>
        <end position="78"/>
    </location>
</feature>
<feature type="transmembrane region" description="Helical" evidence="6">
    <location>
        <begin position="20"/>
        <end position="44"/>
    </location>
</feature>
<evidence type="ECO:0000256" key="5">
    <source>
        <dbReference type="ARBA" id="ARBA00023136"/>
    </source>
</evidence>
<evidence type="ECO:0000256" key="2">
    <source>
        <dbReference type="ARBA" id="ARBA00022475"/>
    </source>
</evidence>
<reference evidence="8 9" key="1">
    <citation type="submission" date="2020-04" db="EMBL/GenBank/DDBJ databases">
        <authorList>
            <person name="Klaysubun C."/>
            <person name="Duangmal K."/>
            <person name="Lipun K."/>
        </authorList>
    </citation>
    <scope>NUCLEOTIDE SEQUENCE [LARGE SCALE GENOMIC DNA]</scope>
    <source>
        <strain evidence="8 9">K10HN5</strain>
    </source>
</reference>
<comment type="subcellular location">
    <subcellularLocation>
        <location evidence="1">Cell membrane</location>
        <topology evidence="1">Multi-pass membrane protein</topology>
    </subcellularLocation>
</comment>
<evidence type="ECO:0000313" key="9">
    <source>
        <dbReference type="Proteomes" id="UP000820669"/>
    </source>
</evidence>
<evidence type="ECO:0000256" key="3">
    <source>
        <dbReference type="ARBA" id="ARBA00022692"/>
    </source>
</evidence>
<proteinExistence type="predicted"/>
<sequence>MLSVITTATSTPAQDQGILGGALIAVTAIAGVAFVVLVVAAVISIIRSELGAGMKLVWIVFVVVAPFLGSLAWFAVGRRDAQDPVRRGTRAA</sequence>
<dbReference type="EMBL" id="JAAXLA010000069">
    <property type="protein sequence ID" value="NMI00971.1"/>
    <property type="molecule type" value="Genomic_DNA"/>
</dbReference>
<comment type="caution">
    <text evidence="8">The sequence shown here is derived from an EMBL/GenBank/DDBJ whole genome shotgun (WGS) entry which is preliminary data.</text>
</comment>
<feature type="transmembrane region" description="Helical" evidence="6">
    <location>
        <begin position="56"/>
        <end position="76"/>
    </location>
</feature>
<name>A0ABX1SHC8_9PSEU</name>
<keyword evidence="9" id="KW-1185">Reference proteome</keyword>
<keyword evidence="5 6" id="KW-0472">Membrane</keyword>